<dbReference type="Proteomes" id="UP000004995">
    <property type="component" value="Unassembled WGS sequence"/>
</dbReference>
<dbReference type="EnsemblPlants" id="KQL10153">
    <property type="protein sequence ID" value="KQL10153"/>
    <property type="gene ID" value="SETIT_007471mg"/>
</dbReference>
<dbReference type="HOGENOM" id="CLU_1838600_0_0_1"/>
<accession>K3XZW0</accession>
<reference evidence="3" key="1">
    <citation type="journal article" date="2012" name="Nat. Biotechnol.">
        <title>Reference genome sequence of the model plant Setaria.</title>
        <authorList>
            <person name="Bennetzen J.L."/>
            <person name="Schmutz J."/>
            <person name="Wang H."/>
            <person name="Percifield R."/>
            <person name="Hawkins J."/>
            <person name="Pontaroli A.C."/>
            <person name="Estep M."/>
            <person name="Feng L."/>
            <person name="Vaughn J.N."/>
            <person name="Grimwood J."/>
            <person name="Jenkins J."/>
            <person name="Barry K."/>
            <person name="Lindquist E."/>
            <person name="Hellsten U."/>
            <person name="Deshpande S."/>
            <person name="Wang X."/>
            <person name="Wu X."/>
            <person name="Mitros T."/>
            <person name="Triplett J."/>
            <person name="Yang X."/>
            <person name="Ye C.Y."/>
            <person name="Mauro-Herrera M."/>
            <person name="Wang L."/>
            <person name="Li P."/>
            <person name="Sharma M."/>
            <person name="Sharma R."/>
            <person name="Ronald P.C."/>
            <person name="Panaud O."/>
            <person name="Kellogg E.A."/>
            <person name="Brutnell T.P."/>
            <person name="Doust A.N."/>
            <person name="Tuskan G.A."/>
            <person name="Rokhsar D."/>
            <person name="Devos K.M."/>
        </authorList>
    </citation>
    <scope>NUCLEOTIDE SEQUENCE [LARGE SCALE GENOMIC DNA]</scope>
    <source>
        <strain evidence="3">cv. Yugu1</strain>
    </source>
</reference>
<organism evidence="2 3">
    <name type="scientific">Setaria italica</name>
    <name type="common">Foxtail millet</name>
    <name type="synonym">Panicum italicum</name>
    <dbReference type="NCBI Taxonomy" id="4555"/>
    <lineage>
        <taxon>Eukaryota</taxon>
        <taxon>Viridiplantae</taxon>
        <taxon>Streptophyta</taxon>
        <taxon>Embryophyta</taxon>
        <taxon>Tracheophyta</taxon>
        <taxon>Spermatophyta</taxon>
        <taxon>Magnoliopsida</taxon>
        <taxon>Liliopsida</taxon>
        <taxon>Poales</taxon>
        <taxon>Poaceae</taxon>
        <taxon>PACMAD clade</taxon>
        <taxon>Panicoideae</taxon>
        <taxon>Panicodae</taxon>
        <taxon>Paniceae</taxon>
        <taxon>Cenchrinae</taxon>
        <taxon>Setaria</taxon>
    </lineage>
</organism>
<keyword evidence="3" id="KW-1185">Reference proteome</keyword>
<evidence type="ECO:0000313" key="3">
    <source>
        <dbReference type="Proteomes" id="UP000004995"/>
    </source>
</evidence>
<protein>
    <submittedName>
        <fullName evidence="2">Uncharacterized protein</fullName>
    </submittedName>
</protein>
<dbReference type="EMBL" id="AGNK02002330">
    <property type="status" value="NOT_ANNOTATED_CDS"/>
    <property type="molecule type" value="Genomic_DNA"/>
</dbReference>
<dbReference type="InParanoid" id="K3XZW0"/>
<evidence type="ECO:0000256" key="1">
    <source>
        <dbReference type="SAM" id="MobiDB-lite"/>
    </source>
</evidence>
<feature type="region of interest" description="Disordered" evidence="1">
    <location>
        <begin position="77"/>
        <end position="98"/>
    </location>
</feature>
<name>K3XZW0_SETIT</name>
<proteinExistence type="predicted"/>
<reference evidence="2" key="2">
    <citation type="submission" date="2018-08" db="UniProtKB">
        <authorList>
            <consortium name="EnsemblPlants"/>
        </authorList>
    </citation>
    <scope>IDENTIFICATION</scope>
    <source>
        <strain evidence="2">Yugu1</strain>
    </source>
</reference>
<dbReference type="AlphaFoldDB" id="K3XZW0"/>
<evidence type="ECO:0000313" key="2">
    <source>
        <dbReference type="EnsemblPlants" id="KQL10153"/>
    </source>
</evidence>
<dbReference type="Gramene" id="KQL10153">
    <property type="protein sequence ID" value="KQL10153"/>
    <property type="gene ID" value="SETIT_007471mg"/>
</dbReference>
<sequence>MKQRITTHVLRMVNWSYVYTDTRTYILLYMSKFEKKKEASNQPDVGGGHPPLELFVWHDGAAPSCCRYSRRRSWRMCSPETTASPGPKPPSPPSGRAELDVTRNAMIVAVKTTATTNFDIVIDHVQVSNRFSSVPLACLC</sequence>